<protein>
    <submittedName>
        <fullName evidence="2">Uncharacterized protein</fullName>
    </submittedName>
</protein>
<keyword evidence="1" id="KW-0472">Membrane</keyword>
<gene>
    <name evidence="2" type="ORF">DFP90_101414</name>
</gene>
<keyword evidence="3" id="KW-1185">Reference proteome</keyword>
<dbReference type="Proteomes" id="UP000256845">
    <property type="component" value="Unassembled WGS sequence"/>
</dbReference>
<accession>A0A3D9HVT2</accession>
<sequence>MKQVAAAGQTRQPIPWVYLIIYSLFLAGFYKLPTVESMAQVHTTSLLLDLFKSGYHFIHLAPAGYLLIRAVTSLTDHSAAGKCLEAIRGLILLATALLFPLFLLSETFAGPATDVMLIQYFCALSLAAGLPPQVGKNHWMRGYITLSFPVIATGWSLGSRIVMMMQP</sequence>
<feature type="transmembrane region" description="Helical" evidence="1">
    <location>
        <begin position="108"/>
        <end position="130"/>
    </location>
</feature>
<proteinExistence type="predicted"/>
<name>A0A3D9HVT2_9PROT</name>
<dbReference type="AlphaFoldDB" id="A0A3D9HVT2"/>
<dbReference type="RefSeq" id="WP_115934745.1">
    <property type="nucleotide sequence ID" value="NZ_QRDW01000001.1"/>
</dbReference>
<feature type="transmembrane region" description="Helical" evidence="1">
    <location>
        <begin position="53"/>
        <end position="71"/>
    </location>
</feature>
<keyword evidence="1" id="KW-1133">Transmembrane helix</keyword>
<evidence type="ECO:0000256" key="1">
    <source>
        <dbReference type="SAM" id="Phobius"/>
    </source>
</evidence>
<evidence type="ECO:0000313" key="2">
    <source>
        <dbReference type="EMBL" id="RED53623.1"/>
    </source>
</evidence>
<keyword evidence="1" id="KW-0812">Transmembrane</keyword>
<dbReference type="EMBL" id="QRDW01000001">
    <property type="protein sequence ID" value="RED53623.1"/>
    <property type="molecule type" value="Genomic_DNA"/>
</dbReference>
<feature type="transmembrane region" description="Helical" evidence="1">
    <location>
        <begin position="83"/>
        <end position="102"/>
    </location>
</feature>
<reference evidence="2 3" key="1">
    <citation type="submission" date="2018-07" db="EMBL/GenBank/DDBJ databases">
        <title>Genomic Encyclopedia of Type Strains, Phase III (KMG-III): the genomes of soil and plant-associated and newly described type strains.</title>
        <authorList>
            <person name="Whitman W."/>
        </authorList>
    </citation>
    <scope>NUCLEOTIDE SEQUENCE [LARGE SCALE GENOMIC DNA]</scope>
    <source>
        <strain evidence="2 3">CECT 8488</strain>
    </source>
</reference>
<organism evidence="2 3">
    <name type="scientific">Aestuariispira insulae</name>
    <dbReference type="NCBI Taxonomy" id="1461337"/>
    <lineage>
        <taxon>Bacteria</taxon>
        <taxon>Pseudomonadati</taxon>
        <taxon>Pseudomonadota</taxon>
        <taxon>Alphaproteobacteria</taxon>
        <taxon>Rhodospirillales</taxon>
        <taxon>Kiloniellaceae</taxon>
        <taxon>Aestuariispira</taxon>
    </lineage>
</organism>
<feature type="transmembrane region" description="Helical" evidence="1">
    <location>
        <begin position="16"/>
        <end position="33"/>
    </location>
</feature>
<feature type="transmembrane region" description="Helical" evidence="1">
    <location>
        <begin position="142"/>
        <end position="163"/>
    </location>
</feature>
<evidence type="ECO:0000313" key="3">
    <source>
        <dbReference type="Proteomes" id="UP000256845"/>
    </source>
</evidence>
<comment type="caution">
    <text evidence="2">The sequence shown here is derived from an EMBL/GenBank/DDBJ whole genome shotgun (WGS) entry which is preliminary data.</text>
</comment>